<evidence type="ECO:0000313" key="5">
    <source>
        <dbReference type="EMBL" id="KAK7793711.1"/>
    </source>
</evidence>
<dbReference type="SMART" id="SM00364">
    <property type="entry name" value="LRR_BAC"/>
    <property type="match status" value="5"/>
</dbReference>
<feature type="domain" description="Calponin-homology (CH)" evidence="4">
    <location>
        <begin position="586"/>
        <end position="700"/>
    </location>
</feature>
<gene>
    <name evidence="5" type="ORF">R5R35_007868</name>
</gene>
<evidence type="ECO:0000256" key="2">
    <source>
        <dbReference type="ARBA" id="ARBA00022737"/>
    </source>
</evidence>
<comment type="caution">
    <text evidence="5">The sequence shown here is derived from an EMBL/GenBank/DDBJ whole genome shotgun (WGS) entry which is preliminary data.</text>
</comment>
<dbReference type="SUPFAM" id="SSF47576">
    <property type="entry name" value="Calponin-homology domain, CH-domain"/>
    <property type="match status" value="1"/>
</dbReference>
<name>A0AAN9VCZ8_9ORTH</name>
<evidence type="ECO:0000313" key="6">
    <source>
        <dbReference type="Proteomes" id="UP001378592"/>
    </source>
</evidence>
<dbReference type="InterPro" id="IPR001611">
    <property type="entry name" value="Leu-rich_rpt"/>
</dbReference>
<keyword evidence="2" id="KW-0677">Repeat</keyword>
<feature type="compositionally biased region" description="Polar residues" evidence="3">
    <location>
        <begin position="538"/>
        <end position="553"/>
    </location>
</feature>
<dbReference type="InterPro" id="IPR050216">
    <property type="entry name" value="LRR_domain-containing"/>
</dbReference>
<evidence type="ECO:0000256" key="3">
    <source>
        <dbReference type="SAM" id="MobiDB-lite"/>
    </source>
</evidence>
<dbReference type="SMART" id="SM00033">
    <property type="entry name" value="CH"/>
    <property type="match status" value="1"/>
</dbReference>
<reference evidence="5 6" key="1">
    <citation type="submission" date="2024-03" db="EMBL/GenBank/DDBJ databases">
        <title>The genome assembly and annotation of the cricket Gryllus longicercus Weissman &amp; Gray.</title>
        <authorList>
            <person name="Szrajer S."/>
            <person name="Gray D."/>
            <person name="Ylla G."/>
        </authorList>
    </citation>
    <scope>NUCLEOTIDE SEQUENCE [LARGE SCALE GENOMIC DNA]</scope>
    <source>
        <strain evidence="5">DAG 2021-001</strain>
        <tissue evidence="5">Whole body minus gut</tissue>
    </source>
</reference>
<dbReference type="GO" id="GO:0005737">
    <property type="term" value="C:cytoplasm"/>
    <property type="evidence" value="ECO:0007669"/>
    <property type="project" value="TreeGrafter"/>
</dbReference>
<dbReference type="CDD" id="cd21205">
    <property type="entry name" value="CH_LRCH"/>
    <property type="match status" value="1"/>
</dbReference>
<protein>
    <recommendedName>
        <fullName evidence="4">Calponin-homology (CH) domain-containing protein</fullName>
    </recommendedName>
</protein>
<evidence type="ECO:0000256" key="1">
    <source>
        <dbReference type="ARBA" id="ARBA00022614"/>
    </source>
</evidence>
<feature type="region of interest" description="Disordered" evidence="3">
    <location>
        <begin position="330"/>
        <end position="423"/>
    </location>
</feature>
<dbReference type="Gene3D" id="3.80.10.10">
    <property type="entry name" value="Ribonuclease Inhibitor"/>
    <property type="match status" value="2"/>
</dbReference>
<dbReference type="PANTHER" id="PTHR48051">
    <property type="match status" value="1"/>
</dbReference>
<dbReference type="Proteomes" id="UP001378592">
    <property type="component" value="Unassembled WGS sequence"/>
</dbReference>
<dbReference type="Pfam" id="PF13855">
    <property type="entry name" value="LRR_8"/>
    <property type="match status" value="1"/>
</dbReference>
<feature type="compositionally biased region" description="Polar residues" evidence="3">
    <location>
        <begin position="502"/>
        <end position="522"/>
    </location>
</feature>
<dbReference type="FunFam" id="1.10.418.10:FF:000081">
    <property type="entry name" value="Leucine-rich-repeats and calponin homology domain protein, isoform C"/>
    <property type="match status" value="1"/>
</dbReference>
<keyword evidence="1" id="KW-0433">Leucine-rich repeat</keyword>
<feature type="region of interest" description="Disordered" evidence="3">
    <location>
        <begin position="538"/>
        <end position="572"/>
    </location>
</feature>
<keyword evidence="6" id="KW-1185">Reference proteome</keyword>
<dbReference type="SUPFAM" id="SSF52058">
    <property type="entry name" value="L domain-like"/>
    <property type="match status" value="1"/>
</dbReference>
<evidence type="ECO:0000259" key="4">
    <source>
        <dbReference type="PROSITE" id="PS50021"/>
    </source>
</evidence>
<dbReference type="Pfam" id="PF00560">
    <property type="entry name" value="LRR_1"/>
    <property type="match status" value="2"/>
</dbReference>
<dbReference type="EMBL" id="JAZDUA010000364">
    <property type="protein sequence ID" value="KAK7793711.1"/>
    <property type="molecule type" value="Genomic_DNA"/>
</dbReference>
<proteinExistence type="predicted"/>
<feature type="region of interest" description="Disordered" evidence="3">
    <location>
        <begin position="464"/>
        <end position="524"/>
    </location>
</feature>
<dbReference type="PANTHER" id="PTHR48051:SF21">
    <property type="entry name" value="CALPONIN-HOMOLOGY (CH) DOMAIN-CONTAINING PROTEIN"/>
    <property type="match status" value="1"/>
</dbReference>
<accession>A0AAN9VCZ8</accession>
<dbReference type="PROSITE" id="PS50021">
    <property type="entry name" value="CH"/>
    <property type="match status" value="1"/>
</dbReference>
<dbReference type="Gene3D" id="1.10.418.10">
    <property type="entry name" value="Calponin-like domain"/>
    <property type="match status" value="1"/>
</dbReference>
<feature type="compositionally biased region" description="Polar residues" evidence="3">
    <location>
        <begin position="474"/>
        <end position="484"/>
    </location>
</feature>
<sequence>MMAIIASSMSGHLPSQLTRSLERILEEAHLSGELKLTGRKLKDFPNSRGKYDLSDTVIADLSKNRFGELPVEVTEFCSLERLLLYHNTIRSIPDTVVYLQSLVYLDLSRNQLSILPSSLCQLPLEVLLVSNNKLVSLPEEIGRIKTLAELDVSCNEIAHLPRQIGELPALRYLNLRRNLLSELPAEVTELSLERLDISSNRISKLPIELRNMSTLVELHLGNNPMTSPPSYLCTRGRVHIFKYLEIQAIKEDKKKGILNEEIRRVHRKVSHLSDARFTNGIMPDGRPKRYTSDSGYSTSEDKRWSQEIRGMEDLGKMKGIWPRQEGLTIPVKVPDTNGSCSGTSTPSTISPGDSPNLEDELTKAIMESRQMDKDDSRRTCTKEGMKTANGREYKEALRQQRSQDVYRPRLPATSENPSDGLRQQNAFNQEEEMSQMRMDIQKSSRQILEESMNKRPVQKVIPSRNGSAVHFQEPPTNSSPTLVNGNRGLDSSAGCYIKPSSPIKTPTTLAQVPGSSANSGTPGSPRLVTASIVYANSVPASSNGSRNPSQTGPRSPKIGSSRGIPWNRDVPPDKLSFTMRREFDKAREEAELTEQLRNCIETRLKMALPDDISSALADGVVLCHLANHVRPRSVASIHVPSPAVPKLTMARCRRNVDNFLEACRRIGVDEALICCASDVLEGRGTVQVAITVTELLKFHQPRSPTHVSSSMNS</sequence>
<feature type="compositionally biased region" description="Low complexity" evidence="3">
    <location>
        <begin position="338"/>
        <end position="355"/>
    </location>
</feature>
<feature type="compositionally biased region" description="Basic and acidic residues" evidence="3">
    <location>
        <begin position="369"/>
        <end position="398"/>
    </location>
</feature>
<dbReference type="AlphaFoldDB" id="A0AAN9VCZ8"/>
<dbReference type="SMART" id="SM00369">
    <property type="entry name" value="LRR_TYP"/>
    <property type="match status" value="6"/>
</dbReference>
<feature type="compositionally biased region" description="Polar residues" evidence="3">
    <location>
        <begin position="413"/>
        <end position="423"/>
    </location>
</feature>
<dbReference type="InterPro" id="IPR001715">
    <property type="entry name" value="CH_dom"/>
</dbReference>
<dbReference type="PROSITE" id="PS51450">
    <property type="entry name" value="LRR"/>
    <property type="match status" value="2"/>
</dbReference>
<feature type="region of interest" description="Disordered" evidence="3">
    <location>
        <begin position="277"/>
        <end position="303"/>
    </location>
</feature>
<dbReference type="InterPro" id="IPR003591">
    <property type="entry name" value="Leu-rich_rpt_typical-subtyp"/>
</dbReference>
<dbReference type="InterPro" id="IPR032675">
    <property type="entry name" value="LRR_dom_sf"/>
</dbReference>
<dbReference type="InterPro" id="IPR036872">
    <property type="entry name" value="CH_dom_sf"/>
</dbReference>
<organism evidence="5 6">
    <name type="scientific">Gryllus longicercus</name>
    <dbReference type="NCBI Taxonomy" id="2509291"/>
    <lineage>
        <taxon>Eukaryota</taxon>
        <taxon>Metazoa</taxon>
        <taxon>Ecdysozoa</taxon>
        <taxon>Arthropoda</taxon>
        <taxon>Hexapoda</taxon>
        <taxon>Insecta</taxon>
        <taxon>Pterygota</taxon>
        <taxon>Neoptera</taxon>
        <taxon>Polyneoptera</taxon>
        <taxon>Orthoptera</taxon>
        <taxon>Ensifera</taxon>
        <taxon>Gryllidea</taxon>
        <taxon>Grylloidea</taxon>
        <taxon>Gryllidae</taxon>
        <taxon>Gryllinae</taxon>
        <taxon>Gryllus</taxon>
    </lineage>
</organism>
<dbReference type="Pfam" id="PF00307">
    <property type="entry name" value="CH"/>
    <property type="match status" value="1"/>
</dbReference>